<evidence type="ECO:0000313" key="3">
    <source>
        <dbReference type="EMBL" id="MEQ6354312.1"/>
    </source>
</evidence>
<keyword evidence="4" id="KW-1185">Reference proteome</keyword>
<dbReference type="RefSeq" id="WP_349659028.1">
    <property type="nucleotide sequence ID" value="NZ_JBEGDG010000003.1"/>
</dbReference>
<accession>A0ABV1MP65</accession>
<comment type="caution">
    <text evidence="3">The sequence shown here is derived from an EMBL/GenBank/DDBJ whole genome shotgun (WGS) entry which is preliminary data.</text>
</comment>
<protein>
    <recommendedName>
        <fullName evidence="5">Lipoprotein</fullName>
    </recommendedName>
</protein>
<reference evidence="3 4" key="1">
    <citation type="submission" date="2024-06" db="EMBL/GenBank/DDBJ databases">
        <title>Lysinibacillus zambalefons sp. nov., a Novel Firmicute Isolated from the Poon Bato Zambales Hyperalkaline Spring.</title>
        <authorList>
            <person name="Aja J.A."/>
            <person name="Lazaro J.E.H."/>
            <person name="Llorin L.D."/>
            <person name="Lim K.R."/>
            <person name="Teodosio J."/>
            <person name="Dalisay D.S."/>
        </authorList>
    </citation>
    <scope>NUCLEOTIDE SEQUENCE [LARGE SCALE GENOMIC DNA]</scope>
    <source>
        <strain evidence="3 4">M3</strain>
    </source>
</reference>
<evidence type="ECO:0000256" key="2">
    <source>
        <dbReference type="SAM" id="SignalP"/>
    </source>
</evidence>
<dbReference type="Proteomes" id="UP001478862">
    <property type="component" value="Unassembled WGS sequence"/>
</dbReference>
<name>A0ABV1MP65_9BACI</name>
<organism evidence="3 4">
    <name type="scientific">Lysinibacillus zambalensis</name>
    <dbReference type="NCBI Taxonomy" id="3160866"/>
    <lineage>
        <taxon>Bacteria</taxon>
        <taxon>Bacillati</taxon>
        <taxon>Bacillota</taxon>
        <taxon>Bacilli</taxon>
        <taxon>Bacillales</taxon>
        <taxon>Bacillaceae</taxon>
        <taxon>Lysinibacillus</taxon>
    </lineage>
</organism>
<feature type="signal peptide" evidence="2">
    <location>
        <begin position="1"/>
        <end position="20"/>
    </location>
</feature>
<dbReference type="EMBL" id="JBEGDG010000003">
    <property type="protein sequence ID" value="MEQ6354312.1"/>
    <property type="molecule type" value="Genomic_DNA"/>
</dbReference>
<sequence length="234" mass="25936">MQKKLISLPALLLTAILVVGCNTSDKTEDSDVQKNEPSNTEQQQKPSAEDKTVNDSEETPTNETDKDTTDKPDTTDSANTPKQEVNYVQKGKEKTETASESKSADQGYKMQQLPGFKLSQEEPGKDMLISNENAEVFMRIEDVSQSSYDEVKTSMQDYMNAVGEPSTLSSEDLAAFKGIKNIEGYVVNFVDDKEKVIGVVFEKDGLIIKLTIHDNEELDLTDAMFKMAATISKK</sequence>
<evidence type="ECO:0008006" key="5">
    <source>
        <dbReference type="Google" id="ProtNLM"/>
    </source>
</evidence>
<evidence type="ECO:0000256" key="1">
    <source>
        <dbReference type="SAM" id="MobiDB-lite"/>
    </source>
</evidence>
<dbReference type="PROSITE" id="PS51257">
    <property type="entry name" value="PROKAR_LIPOPROTEIN"/>
    <property type="match status" value="1"/>
</dbReference>
<proteinExistence type="predicted"/>
<feature type="compositionally biased region" description="Basic and acidic residues" evidence="1">
    <location>
        <begin position="63"/>
        <end position="74"/>
    </location>
</feature>
<feature type="compositionally biased region" description="Basic and acidic residues" evidence="1">
    <location>
        <begin position="90"/>
        <end position="103"/>
    </location>
</feature>
<feature type="compositionally biased region" description="Polar residues" evidence="1">
    <location>
        <begin position="35"/>
        <end position="46"/>
    </location>
</feature>
<feature type="region of interest" description="Disordered" evidence="1">
    <location>
        <begin position="25"/>
        <end position="115"/>
    </location>
</feature>
<feature type="compositionally biased region" description="Basic and acidic residues" evidence="1">
    <location>
        <begin position="25"/>
        <end position="34"/>
    </location>
</feature>
<keyword evidence="2" id="KW-0732">Signal</keyword>
<feature type="chain" id="PRO_5046710635" description="Lipoprotein" evidence="2">
    <location>
        <begin position="21"/>
        <end position="234"/>
    </location>
</feature>
<gene>
    <name evidence="3" type="ORF">ABNX05_06745</name>
</gene>
<evidence type="ECO:0000313" key="4">
    <source>
        <dbReference type="Proteomes" id="UP001478862"/>
    </source>
</evidence>